<evidence type="ECO:0000256" key="2">
    <source>
        <dbReference type="ARBA" id="ARBA00023315"/>
    </source>
</evidence>
<dbReference type="Gene3D" id="3.40.630.30">
    <property type="match status" value="1"/>
</dbReference>
<evidence type="ECO:0000313" key="4">
    <source>
        <dbReference type="EMBL" id="MBP1993413.1"/>
    </source>
</evidence>
<dbReference type="InterPro" id="IPR016181">
    <property type="entry name" value="Acyl_CoA_acyltransferase"/>
</dbReference>
<dbReference type="CDD" id="cd04301">
    <property type="entry name" value="NAT_SF"/>
    <property type="match status" value="1"/>
</dbReference>
<evidence type="ECO:0000259" key="3">
    <source>
        <dbReference type="PROSITE" id="PS51186"/>
    </source>
</evidence>
<dbReference type="EMBL" id="JAGGLB010000018">
    <property type="protein sequence ID" value="MBP1993413.1"/>
    <property type="molecule type" value="Genomic_DNA"/>
</dbReference>
<accession>A0ABS4J0P9</accession>
<organism evidence="4 5">
    <name type="scientific">Paenibacillus eucommiae</name>
    <dbReference type="NCBI Taxonomy" id="1355755"/>
    <lineage>
        <taxon>Bacteria</taxon>
        <taxon>Bacillati</taxon>
        <taxon>Bacillota</taxon>
        <taxon>Bacilli</taxon>
        <taxon>Bacillales</taxon>
        <taxon>Paenibacillaceae</taxon>
        <taxon>Paenibacillus</taxon>
    </lineage>
</organism>
<evidence type="ECO:0000256" key="1">
    <source>
        <dbReference type="ARBA" id="ARBA00022679"/>
    </source>
</evidence>
<dbReference type="RefSeq" id="WP_209975231.1">
    <property type="nucleotide sequence ID" value="NZ_JAGGLB010000018.1"/>
</dbReference>
<dbReference type="PROSITE" id="PS51186">
    <property type="entry name" value="GNAT"/>
    <property type="match status" value="1"/>
</dbReference>
<comment type="caution">
    <text evidence="4">The sequence shown here is derived from an EMBL/GenBank/DDBJ whole genome shotgun (WGS) entry which is preliminary data.</text>
</comment>
<dbReference type="PANTHER" id="PTHR43877">
    <property type="entry name" value="AMINOALKYLPHOSPHONATE N-ACETYLTRANSFERASE-RELATED-RELATED"/>
    <property type="match status" value="1"/>
</dbReference>
<dbReference type="Proteomes" id="UP001519287">
    <property type="component" value="Unassembled WGS sequence"/>
</dbReference>
<proteinExistence type="predicted"/>
<sequence>MTNGISITEYTPAYARSVAEMWNQSRESWGGGNEVSTEQSVLEQHEHSTLLKVFLALDGQEVVGYCSYTKYPDAEQTMYIPLLNVRPDYHGRKIGKELILTAVKETVARGYPYLDLFTWPGNTKAVPMYKKCGFFWEKSDHRTHLVNFIPALLQMEALTPYFASFDWYADGTRDLSVAPDGEENNGFQYLTYTWAREGKAMRVELEQSARGIRLVETEDYLIYAEIEHHELVFGRSYEVKYVIENKSGLPLHCQVSGRDDGEVRLTLEADVEVRNRELVSGRFYVDEPLREQADGEIRPAVTSEWLVNGRKLQLRTGIAPKYPAGFQWHQPSPTGFTGAPDSMVLTVENYYNEPASFTITVEENDLLTMAENIFSFQLPEGGRCSLPADYTLHRFGLYDGVLKVEACPEHGEPMLFTKTIHALFKGTGGKYGGETREEWLIASGAFSVHLNKWSGDVRLYYLDQSLPVHWYCPRLGRPFSPEFKSKQPVQVKWRQENETMVLEALYLSSDFAGASLVMKIYLHPNGLVERCYEVRQLEPLGERQLHVLDAFRFSFEKCVIPFKGKWVEVTNNADGYQAKWDAPDISENWLFSTAGKIPVGICWPEAMTPVNAEHTLGIEHVVAASASGGVTRLPSVYIAIGTFADWTAFRSFALQKRTERTPLLTEPTELVAGLDGNPFIRKDLHITLVKHDGAPLAGTVEIVSEKERFVTREKECDEDSMYRQVEFSIENAGGSEGGAADVVKARYRSSASVSVYAKAVFPVSEGQVRQVITSAESGSGVMYTIDNGLLQLAASPEFGRVFHSLQYQGREWLSTSYPKPGPNLWWNPWYGGIGLELDGISQLNLSGEERSAEFVSLTDQFGNAWSGLRISTSIKQHKGYRGLDIAHYALMLPGTPVLCCVNWLNNQTGMPLFRTAVNTVSFIEPDKDREQSWSSGDGADQYCGTGQSGAKSEGVLRFGSDRRTERLHIVNNPVSSEASMYMNNAVIGHYCRQTLKLADGASKWMDPVFYVFDDRDLTLAELQALTLITFEDQEGRV</sequence>
<name>A0ABS4J0P9_9BACL</name>
<keyword evidence="1" id="KW-0808">Transferase</keyword>
<keyword evidence="2" id="KW-0012">Acyltransferase</keyword>
<dbReference type="InterPro" id="IPR000182">
    <property type="entry name" value="GNAT_dom"/>
</dbReference>
<feature type="domain" description="N-acetyltransferase" evidence="3">
    <location>
        <begin position="5"/>
        <end position="156"/>
    </location>
</feature>
<gene>
    <name evidence="4" type="ORF">J2Z66_005034</name>
</gene>
<evidence type="ECO:0000313" key="5">
    <source>
        <dbReference type="Proteomes" id="UP001519287"/>
    </source>
</evidence>
<dbReference type="SUPFAM" id="SSF55729">
    <property type="entry name" value="Acyl-CoA N-acyltransferases (Nat)"/>
    <property type="match status" value="1"/>
</dbReference>
<reference evidence="4 5" key="1">
    <citation type="submission" date="2021-03" db="EMBL/GenBank/DDBJ databases">
        <title>Genomic Encyclopedia of Type Strains, Phase IV (KMG-IV): sequencing the most valuable type-strain genomes for metagenomic binning, comparative biology and taxonomic classification.</title>
        <authorList>
            <person name="Goeker M."/>
        </authorList>
    </citation>
    <scope>NUCLEOTIDE SEQUENCE [LARGE SCALE GENOMIC DNA]</scope>
    <source>
        <strain evidence="4 5">DSM 26048</strain>
    </source>
</reference>
<keyword evidence="5" id="KW-1185">Reference proteome</keyword>
<protein>
    <submittedName>
        <fullName evidence="4">GNAT superfamily N-acetyltransferase</fullName>
    </submittedName>
</protein>
<dbReference type="Pfam" id="PF00583">
    <property type="entry name" value="Acetyltransf_1"/>
    <property type="match status" value="1"/>
</dbReference>
<dbReference type="InterPro" id="IPR050832">
    <property type="entry name" value="Bact_Acetyltransf"/>
</dbReference>